<dbReference type="SUPFAM" id="SSF55469">
    <property type="entry name" value="FMN-dependent nitroreductase-like"/>
    <property type="match status" value="1"/>
</dbReference>
<keyword evidence="3" id="KW-1185">Reference proteome</keyword>
<dbReference type="InterPro" id="IPR020051">
    <property type="entry name" value="SagB-type_dehydrogenase"/>
</dbReference>
<dbReference type="OrthoDB" id="9801593at2"/>
<dbReference type="AlphaFoldDB" id="D7BBS4"/>
<dbReference type="InterPro" id="IPR052544">
    <property type="entry name" value="Bacteriocin_Proc_Enz"/>
</dbReference>
<dbReference type="PANTHER" id="PTHR43745:SF2">
    <property type="entry name" value="NITROREDUCTASE MJ1384-RELATED"/>
    <property type="match status" value="1"/>
</dbReference>
<evidence type="ECO:0000259" key="1">
    <source>
        <dbReference type="Pfam" id="PF00881"/>
    </source>
</evidence>
<organism evidence="2 3">
    <name type="scientific">Allomeiothermus silvanus (strain ATCC 700542 / DSM 9946 / NBRC 106475 / NCIMB 13440 / VI-R2)</name>
    <name type="common">Thermus silvanus</name>
    <dbReference type="NCBI Taxonomy" id="526227"/>
    <lineage>
        <taxon>Bacteria</taxon>
        <taxon>Thermotogati</taxon>
        <taxon>Deinococcota</taxon>
        <taxon>Deinococci</taxon>
        <taxon>Thermales</taxon>
        <taxon>Thermaceae</taxon>
        <taxon>Allomeiothermus</taxon>
    </lineage>
</organism>
<gene>
    <name evidence="2" type="ordered locus">Mesil_0807</name>
</gene>
<dbReference type="Proteomes" id="UP000001916">
    <property type="component" value="Chromosome"/>
</dbReference>
<dbReference type="InterPro" id="IPR029479">
    <property type="entry name" value="Nitroreductase"/>
</dbReference>
<dbReference type="eggNOG" id="COG0778">
    <property type="taxonomic scope" value="Bacteria"/>
</dbReference>
<dbReference type="RefSeq" id="WP_013157308.1">
    <property type="nucleotide sequence ID" value="NC_014212.1"/>
</dbReference>
<dbReference type="Pfam" id="PF00881">
    <property type="entry name" value="Nitroreductase"/>
    <property type="match status" value="1"/>
</dbReference>
<dbReference type="InterPro" id="IPR000415">
    <property type="entry name" value="Nitroreductase-like"/>
</dbReference>
<accession>D7BBS4</accession>
<feature type="domain" description="Nitroreductase" evidence="1">
    <location>
        <begin position="88"/>
        <end position="228"/>
    </location>
</feature>
<dbReference type="CDD" id="cd02142">
    <property type="entry name" value="McbC_SagB-like_oxidoreductase"/>
    <property type="match status" value="1"/>
</dbReference>
<dbReference type="GO" id="GO:0016491">
    <property type="term" value="F:oxidoreductase activity"/>
    <property type="evidence" value="ECO:0007669"/>
    <property type="project" value="InterPro"/>
</dbReference>
<sequence length="229" mass="25144">MDKHPGKLFYRLTRLFPGDDLPGKRVPAAKVYANPLESVDLPEPAKDGGAPVWRVLSRLAPTQPRVGASITQAELSQALFPLAMRRGGRGYPSAGNAYPLEVYVVAHRLQDTFPGTYHYAAKQHQLEQLSTKVNMEAWRAALMDLEAVENSAALLVFTAVPERSEAVFGLRGYKYGLLEPGYAVSLVMLAATSLGLMAYPAETFYDEQVRKLLALPEGEYPVVVLLLGR</sequence>
<dbReference type="KEGG" id="msv:Mesil_0807"/>
<dbReference type="PANTHER" id="PTHR43745">
    <property type="entry name" value="NITROREDUCTASE MJ1384-RELATED"/>
    <property type="match status" value="1"/>
</dbReference>
<protein>
    <submittedName>
        <fullName evidence="2">SagB-type dehydrogenase domain protein</fullName>
    </submittedName>
</protein>
<dbReference type="EMBL" id="CP002042">
    <property type="protein sequence ID" value="ADH62720.1"/>
    <property type="molecule type" value="Genomic_DNA"/>
</dbReference>
<dbReference type="NCBIfam" id="TIGR03605">
    <property type="entry name" value="antibiot_sagB"/>
    <property type="match status" value="1"/>
</dbReference>
<dbReference type="STRING" id="526227.Mesil_0807"/>
<evidence type="ECO:0000313" key="3">
    <source>
        <dbReference type="Proteomes" id="UP000001916"/>
    </source>
</evidence>
<dbReference type="HOGENOM" id="CLU_059362_3_1_0"/>
<evidence type="ECO:0000313" key="2">
    <source>
        <dbReference type="EMBL" id="ADH62720.1"/>
    </source>
</evidence>
<reference evidence="2 3" key="1">
    <citation type="journal article" date="2010" name="Stand. Genomic Sci.">
        <title>Complete genome sequence of Meiothermus silvanus type strain (VI-R2).</title>
        <authorList>
            <person name="Sikorski J."/>
            <person name="Tindall B.J."/>
            <person name="Lowry S."/>
            <person name="Lucas S."/>
            <person name="Nolan M."/>
            <person name="Copeland A."/>
            <person name="Glavina Del Rio T."/>
            <person name="Tice H."/>
            <person name="Cheng J.F."/>
            <person name="Han C."/>
            <person name="Pitluck S."/>
            <person name="Liolios K."/>
            <person name="Ivanova N."/>
            <person name="Mavromatis K."/>
            <person name="Mikhailova N."/>
            <person name="Pati A."/>
            <person name="Goodwin L."/>
            <person name="Chen A."/>
            <person name="Palaniappan K."/>
            <person name="Land M."/>
            <person name="Hauser L."/>
            <person name="Chang Y.J."/>
            <person name="Jeffries C.D."/>
            <person name="Rohde M."/>
            <person name="Goker M."/>
            <person name="Woyke T."/>
            <person name="Bristow J."/>
            <person name="Eisen J.A."/>
            <person name="Markowitz V."/>
            <person name="Hugenholtz P."/>
            <person name="Kyrpides N.C."/>
            <person name="Klenk H.P."/>
            <person name="Lapidus A."/>
        </authorList>
    </citation>
    <scope>NUCLEOTIDE SEQUENCE [LARGE SCALE GENOMIC DNA]</scope>
    <source>
        <strain evidence="3">ATCC 700542 / DSM 9946 / VI-R2</strain>
    </source>
</reference>
<proteinExistence type="predicted"/>
<name>D7BBS4_ALLS1</name>
<dbReference type="Gene3D" id="3.40.109.10">
    <property type="entry name" value="NADH Oxidase"/>
    <property type="match status" value="1"/>
</dbReference>